<dbReference type="Pfam" id="PF04836">
    <property type="entry name" value="IFRD_C"/>
    <property type="match status" value="1"/>
</dbReference>
<dbReference type="InterPro" id="IPR006921">
    <property type="entry name" value="Interferon-rel_develop_reg_C"/>
</dbReference>
<evidence type="ECO:0000256" key="1">
    <source>
        <dbReference type="ARBA" id="ARBA00008828"/>
    </source>
</evidence>
<feature type="region of interest" description="Disordered" evidence="2">
    <location>
        <begin position="138"/>
        <end position="161"/>
    </location>
</feature>
<dbReference type="PANTHER" id="PTHR12354:SF20">
    <property type="entry name" value="INTERFERON-RELATED DEVELOPMENTAL REGULATOR N-TERMINAL DOMAIN-CONTAINING PROTEIN"/>
    <property type="match status" value="1"/>
</dbReference>
<feature type="domain" description="Interferon-related developmental regulator N-terminal" evidence="4">
    <location>
        <begin position="146"/>
        <end position="455"/>
    </location>
</feature>
<dbReference type="STRING" id="109376.A0A0D3D6D3"/>
<dbReference type="Proteomes" id="UP000032141">
    <property type="component" value="Chromosome C7"/>
</dbReference>
<dbReference type="OMA" id="QCFEAIF"/>
<evidence type="ECO:0000313" key="6">
    <source>
        <dbReference type="Proteomes" id="UP000032141"/>
    </source>
</evidence>
<dbReference type="EnsemblPlants" id="Bo7g048590.1">
    <property type="protein sequence ID" value="Bo7g048590.1"/>
    <property type="gene ID" value="Bo7g048590"/>
</dbReference>
<feature type="domain" description="Interferon-related developmental regulator C-terminal" evidence="3">
    <location>
        <begin position="500"/>
        <end position="550"/>
    </location>
</feature>
<comment type="similarity">
    <text evidence="1">Belongs to the IFRD family.</text>
</comment>
<evidence type="ECO:0000259" key="4">
    <source>
        <dbReference type="Pfam" id="PF05004"/>
    </source>
</evidence>
<proteinExistence type="inferred from homology"/>
<dbReference type="Gene3D" id="1.25.10.10">
    <property type="entry name" value="Leucine-rich Repeat Variant"/>
    <property type="match status" value="1"/>
</dbReference>
<sequence length="565" mass="62773">MKSQSRRHIRIQRLENEPRARAYSIEVSGLILLRFSPSRPLLDINKLTAHVSFLPSLFDQRLVFALRLFPIVVFISPSDTVLVSAKNQPPTRQPPWAKTVFDPKHLVCILTMSLLIPSFGKLSFTFAETQRKNARMDLLDSDDDTSSISSSSTMQSERPGMDEVQVHKDVMLDQSLDALYEQRSSTREQALASILNAFNSDLQHEFVEKKFATLLHQCLHCIKKGSIKETSLASHVIGLLALTVGLGDQAQEILEESVTPLSQALKSGREALKITSILECLAVITFVGGANPEQTERSMQIIWQMIHPKLGSNVVATKPSPAVITTVVSSWAFLLTTVDRWTLGPKLWQEIVTYLSSLLEKDDRSVRIAAGEALALIFELRTLEKFAAEAKGSTANGSVKEGSVSQEALMNMHGVKSKVTNQVRDLAAEAGGKGSAKKDLNTQRSLFKDLVEFLENGVAPETSTKVGGDSLQTSTWYQMIQLNFLKHFLGGGFIKHMQENEFLHDVFSFTPKKIGGHSTMSSEEKRLFKSPNSALNKARTLFLNKQRMLAKNMNDGHYAAMVENE</sequence>
<dbReference type="InterPro" id="IPR011989">
    <property type="entry name" value="ARM-like"/>
</dbReference>
<reference evidence="5 6" key="1">
    <citation type="journal article" date="2014" name="Genome Biol.">
        <title>Transcriptome and methylome profiling reveals relics of genome dominance in the mesopolyploid Brassica oleracea.</title>
        <authorList>
            <person name="Parkin I.A."/>
            <person name="Koh C."/>
            <person name="Tang H."/>
            <person name="Robinson S.J."/>
            <person name="Kagale S."/>
            <person name="Clarke W.E."/>
            <person name="Town C.D."/>
            <person name="Nixon J."/>
            <person name="Krishnakumar V."/>
            <person name="Bidwell S.L."/>
            <person name="Denoeud F."/>
            <person name="Belcram H."/>
            <person name="Links M.G."/>
            <person name="Just J."/>
            <person name="Clarke C."/>
            <person name="Bender T."/>
            <person name="Huebert T."/>
            <person name="Mason A.S."/>
            <person name="Pires J.C."/>
            <person name="Barker G."/>
            <person name="Moore J."/>
            <person name="Walley P.G."/>
            <person name="Manoli S."/>
            <person name="Batley J."/>
            <person name="Edwards D."/>
            <person name="Nelson M.N."/>
            <person name="Wang X."/>
            <person name="Paterson A.H."/>
            <person name="King G."/>
            <person name="Bancroft I."/>
            <person name="Chalhoub B."/>
            <person name="Sharpe A.G."/>
        </authorList>
    </citation>
    <scope>NUCLEOTIDE SEQUENCE</scope>
    <source>
        <strain evidence="5 6">cv. TO1000</strain>
    </source>
</reference>
<dbReference type="Pfam" id="PF05004">
    <property type="entry name" value="IFRD"/>
    <property type="match status" value="1"/>
</dbReference>
<evidence type="ECO:0008006" key="7">
    <source>
        <dbReference type="Google" id="ProtNLM"/>
    </source>
</evidence>
<evidence type="ECO:0000259" key="3">
    <source>
        <dbReference type="Pfam" id="PF04836"/>
    </source>
</evidence>
<dbReference type="Gramene" id="Bo7g048590.1">
    <property type="protein sequence ID" value="Bo7g048590.1"/>
    <property type="gene ID" value="Bo7g048590"/>
</dbReference>
<name>A0A0D3D6D3_BRAOL</name>
<accession>A0A0D3D6D3</accession>
<keyword evidence="6" id="KW-1185">Reference proteome</keyword>
<dbReference type="InterPro" id="IPR039777">
    <property type="entry name" value="IFRD"/>
</dbReference>
<organism evidence="5 6">
    <name type="scientific">Brassica oleracea var. oleracea</name>
    <dbReference type="NCBI Taxonomy" id="109376"/>
    <lineage>
        <taxon>Eukaryota</taxon>
        <taxon>Viridiplantae</taxon>
        <taxon>Streptophyta</taxon>
        <taxon>Embryophyta</taxon>
        <taxon>Tracheophyta</taxon>
        <taxon>Spermatophyta</taxon>
        <taxon>Magnoliopsida</taxon>
        <taxon>eudicotyledons</taxon>
        <taxon>Gunneridae</taxon>
        <taxon>Pentapetalae</taxon>
        <taxon>rosids</taxon>
        <taxon>malvids</taxon>
        <taxon>Brassicales</taxon>
        <taxon>Brassicaceae</taxon>
        <taxon>Brassiceae</taxon>
        <taxon>Brassica</taxon>
    </lineage>
</organism>
<reference evidence="5" key="2">
    <citation type="submission" date="2015-03" db="UniProtKB">
        <authorList>
            <consortium name="EnsemblPlants"/>
        </authorList>
    </citation>
    <scope>IDENTIFICATION</scope>
</reference>
<dbReference type="InterPro" id="IPR016024">
    <property type="entry name" value="ARM-type_fold"/>
</dbReference>
<evidence type="ECO:0000313" key="5">
    <source>
        <dbReference type="EnsemblPlants" id="Bo7g048590.1"/>
    </source>
</evidence>
<dbReference type="InterPro" id="IPR007701">
    <property type="entry name" value="Interferon-rel_develop_reg_N"/>
</dbReference>
<dbReference type="SUPFAM" id="SSF48371">
    <property type="entry name" value="ARM repeat"/>
    <property type="match status" value="1"/>
</dbReference>
<dbReference type="AlphaFoldDB" id="A0A0D3D6D3"/>
<protein>
    <recommendedName>
        <fullName evidence="7">Interferon-related developmental regulator N-terminal domain-containing protein</fullName>
    </recommendedName>
</protein>
<dbReference type="PANTHER" id="PTHR12354">
    <property type="entry name" value="INTERFERON-RELATED DEVELOPMENTAL REGULATOR"/>
    <property type="match status" value="1"/>
</dbReference>
<dbReference type="HOGENOM" id="CLU_018080_0_1_1"/>
<evidence type="ECO:0000256" key="2">
    <source>
        <dbReference type="SAM" id="MobiDB-lite"/>
    </source>
</evidence>
<dbReference type="eggNOG" id="KOG2842">
    <property type="taxonomic scope" value="Eukaryota"/>
</dbReference>